<reference evidence="2 3" key="1">
    <citation type="journal article" date="2015" name="Antonie Van Leeuwenhoek">
        <title>Prauserella endophytica sp. nov., an endophytic actinobacterium isolated from Tamarix taklamakanensis.</title>
        <authorList>
            <person name="Liu J.M."/>
            <person name="Habden X."/>
            <person name="Guo L."/>
            <person name="Tuo L."/>
            <person name="Jiang Z.K."/>
            <person name="Liu S.W."/>
            <person name="Liu X.F."/>
            <person name="Chen L."/>
            <person name="Li R.F."/>
            <person name="Zhang Y.Q."/>
            <person name="Sun C.H."/>
        </authorList>
    </citation>
    <scope>NUCLEOTIDE SEQUENCE [LARGE SCALE GENOMIC DNA]</scope>
    <source>
        <strain evidence="2 3">CGMCC 4.7182</strain>
    </source>
</reference>
<comment type="caution">
    <text evidence="2">The sequence shown here is derived from an EMBL/GenBank/DDBJ whole genome shotgun (WGS) entry which is preliminary data.</text>
</comment>
<dbReference type="RefSeq" id="WP_137095903.1">
    <property type="nucleotide sequence ID" value="NZ_SWMS01000011.1"/>
</dbReference>
<evidence type="ECO:0000313" key="3">
    <source>
        <dbReference type="Proteomes" id="UP000309992"/>
    </source>
</evidence>
<feature type="transmembrane region" description="Helical" evidence="1">
    <location>
        <begin position="20"/>
        <end position="43"/>
    </location>
</feature>
<dbReference type="Proteomes" id="UP000309992">
    <property type="component" value="Unassembled WGS sequence"/>
</dbReference>
<organism evidence="2 3">
    <name type="scientific">Prauserella endophytica</name>
    <dbReference type="NCBI Taxonomy" id="1592324"/>
    <lineage>
        <taxon>Bacteria</taxon>
        <taxon>Bacillati</taxon>
        <taxon>Actinomycetota</taxon>
        <taxon>Actinomycetes</taxon>
        <taxon>Pseudonocardiales</taxon>
        <taxon>Pseudonocardiaceae</taxon>
        <taxon>Prauserella</taxon>
        <taxon>Prauserella coralliicola group</taxon>
    </lineage>
</organism>
<proteinExistence type="predicted"/>
<name>A0ABY2S3F9_9PSEU</name>
<gene>
    <name evidence="2" type="ORF">FCN18_20910</name>
</gene>
<keyword evidence="1" id="KW-0472">Membrane</keyword>
<protein>
    <submittedName>
        <fullName evidence="2">Uncharacterized protein</fullName>
    </submittedName>
</protein>
<keyword evidence="1" id="KW-0812">Transmembrane</keyword>
<keyword evidence="3" id="KW-1185">Reference proteome</keyword>
<accession>A0ABY2S3F9</accession>
<evidence type="ECO:0000256" key="1">
    <source>
        <dbReference type="SAM" id="Phobius"/>
    </source>
</evidence>
<sequence>MLRNPHWGNPAAWARASAWLTFASILPTLTGVFHVIVGLVALLRADYYVCGRTLCTGTGRRLTFRW</sequence>
<keyword evidence="1" id="KW-1133">Transmembrane helix</keyword>
<dbReference type="EMBL" id="SWMS01000011">
    <property type="protein sequence ID" value="TKG69250.1"/>
    <property type="molecule type" value="Genomic_DNA"/>
</dbReference>
<evidence type="ECO:0000313" key="2">
    <source>
        <dbReference type="EMBL" id="TKG69250.1"/>
    </source>
</evidence>